<proteinExistence type="predicted"/>
<dbReference type="InterPro" id="IPR036426">
    <property type="entry name" value="Bulb-type_lectin_dom_sf"/>
</dbReference>
<dbReference type="PROSITE" id="PS50948">
    <property type="entry name" value="PAN"/>
    <property type="match status" value="1"/>
</dbReference>
<feature type="domain" description="Apple" evidence="5">
    <location>
        <begin position="265"/>
        <end position="347"/>
    </location>
</feature>
<accession>A0ABS8V4A3</accession>
<dbReference type="PANTHER" id="PTHR32444:SF247">
    <property type="entry name" value="OS01G0958200 PROTEIN"/>
    <property type="match status" value="1"/>
</dbReference>
<dbReference type="InterPro" id="IPR001480">
    <property type="entry name" value="Bulb-type_lectin_dom"/>
</dbReference>
<evidence type="ECO:0000256" key="3">
    <source>
        <dbReference type="ARBA" id="ARBA00023180"/>
    </source>
</evidence>
<dbReference type="SUPFAM" id="SSF56112">
    <property type="entry name" value="Protein kinase-like (PK-like)"/>
    <property type="match status" value="1"/>
</dbReference>
<dbReference type="Pfam" id="PF08276">
    <property type="entry name" value="PAN_2"/>
    <property type="match status" value="1"/>
</dbReference>
<keyword evidence="1" id="KW-0732">Signal</keyword>
<keyword evidence="7" id="KW-1185">Reference proteome</keyword>
<dbReference type="InterPro" id="IPR003609">
    <property type="entry name" value="Pan_app"/>
</dbReference>
<feature type="non-terminal residue" evidence="6">
    <location>
        <position position="1"/>
    </location>
</feature>
<name>A0ABS8V4A3_DATST</name>
<dbReference type="SUPFAM" id="SSF51110">
    <property type="entry name" value="alpha-D-mannose-specific plant lectins"/>
    <property type="match status" value="1"/>
</dbReference>
<dbReference type="Gene3D" id="3.30.200.20">
    <property type="entry name" value="Phosphorylase Kinase, domain 1"/>
    <property type="match status" value="1"/>
</dbReference>
<dbReference type="PANTHER" id="PTHR32444">
    <property type="entry name" value="BULB-TYPE LECTIN DOMAIN-CONTAINING PROTEIN"/>
    <property type="match status" value="1"/>
</dbReference>
<evidence type="ECO:0000313" key="6">
    <source>
        <dbReference type="EMBL" id="MCD9641966.1"/>
    </source>
</evidence>
<dbReference type="CDD" id="cd01098">
    <property type="entry name" value="PAN_AP_plant"/>
    <property type="match status" value="1"/>
</dbReference>
<keyword evidence="2" id="KW-1015">Disulfide bond</keyword>
<gene>
    <name evidence="6" type="ORF">HAX54_028525</name>
</gene>
<evidence type="ECO:0000256" key="1">
    <source>
        <dbReference type="ARBA" id="ARBA00022729"/>
    </source>
</evidence>
<dbReference type="Proteomes" id="UP000823775">
    <property type="component" value="Unassembled WGS sequence"/>
</dbReference>
<evidence type="ECO:0000313" key="7">
    <source>
        <dbReference type="Proteomes" id="UP000823775"/>
    </source>
</evidence>
<dbReference type="PROSITE" id="PS50927">
    <property type="entry name" value="BULB_LECTIN"/>
    <property type="match status" value="1"/>
</dbReference>
<evidence type="ECO:0000256" key="2">
    <source>
        <dbReference type="ARBA" id="ARBA00023157"/>
    </source>
</evidence>
<feature type="domain" description="Bulb-type lectin" evidence="4">
    <location>
        <begin position="1"/>
        <end position="72"/>
    </location>
</feature>
<evidence type="ECO:0000259" key="5">
    <source>
        <dbReference type="PROSITE" id="PS50948"/>
    </source>
</evidence>
<dbReference type="InterPro" id="IPR011009">
    <property type="entry name" value="Kinase-like_dom_sf"/>
</dbReference>
<dbReference type="Gene3D" id="2.90.10.30">
    <property type="match status" value="1"/>
</dbReference>
<keyword evidence="3" id="KW-0325">Glycoprotein</keyword>
<organism evidence="6 7">
    <name type="scientific">Datura stramonium</name>
    <name type="common">Jimsonweed</name>
    <name type="synonym">Common thornapple</name>
    <dbReference type="NCBI Taxonomy" id="4076"/>
    <lineage>
        <taxon>Eukaryota</taxon>
        <taxon>Viridiplantae</taxon>
        <taxon>Streptophyta</taxon>
        <taxon>Embryophyta</taxon>
        <taxon>Tracheophyta</taxon>
        <taxon>Spermatophyta</taxon>
        <taxon>Magnoliopsida</taxon>
        <taxon>eudicotyledons</taxon>
        <taxon>Gunneridae</taxon>
        <taxon>Pentapetalae</taxon>
        <taxon>asterids</taxon>
        <taxon>lamiids</taxon>
        <taxon>Solanales</taxon>
        <taxon>Solanaceae</taxon>
        <taxon>Solanoideae</taxon>
        <taxon>Datureae</taxon>
        <taxon>Datura</taxon>
    </lineage>
</organism>
<sequence>TPKKKNLLRSALLQLGNSSSNLVLLDEFQDLVWSTHIARSATPDNSVIAVLRDDGNLILSDVSNSSTLLILWQSFDYPTHTILPGAKLGYDKRTQIKQVLISWKNWNDRAPGLIPLELDPRHAQFVIKWNRTIQYWASGSWNGQTFNSVTEMRLNYIYNYNYTDNENESYFTYSQSDSSIMSRLIMDVSGQIKQHVWLTNSSGWNPFWTQPRQQCNVYANCGAFGICNNANSSCNCLSSFKSISDKEWFSNDYSGGCVRGEKMQCNVITEDSDNFWMNSSVRLPDSQDSNITVTEASQCRYTCFNNCSCTAYAYDGFGSCSIWTGELFNLQLFSEMKQERLYLSNVAPLKKNRYSRDTQISHWHNVGRGAKVLMNENNDEVIDVPYFHLETILAVTDNFSNRYKLGQEGLGPVSEGIFPDGKEIAVKRLSSHSRQGIDEFKNEAWRLWIEERAMHLTEKSLLESCNRSEVIKCISVALLCVQEDSNDRPNMSDIIITLVGEGMSLERPNRPAFVISVDI</sequence>
<protein>
    <submittedName>
        <fullName evidence="6">Uncharacterized protein</fullName>
    </submittedName>
</protein>
<evidence type="ECO:0000259" key="4">
    <source>
        <dbReference type="PROSITE" id="PS50927"/>
    </source>
</evidence>
<comment type="caution">
    <text evidence="6">The sequence shown here is derived from an EMBL/GenBank/DDBJ whole genome shotgun (WGS) entry which is preliminary data.</text>
</comment>
<dbReference type="EMBL" id="JACEIK010003504">
    <property type="protein sequence ID" value="MCD9641966.1"/>
    <property type="molecule type" value="Genomic_DNA"/>
</dbReference>
<dbReference type="InterPro" id="IPR000858">
    <property type="entry name" value="S_locus_glycoprot_dom"/>
</dbReference>
<dbReference type="Pfam" id="PF00954">
    <property type="entry name" value="S_locus_glycop"/>
    <property type="match status" value="1"/>
</dbReference>
<reference evidence="6 7" key="1">
    <citation type="journal article" date="2021" name="BMC Genomics">
        <title>Datura genome reveals duplications of psychoactive alkaloid biosynthetic genes and high mutation rate following tissue culture.</title>
        <authorList>
            <person name="Rajewski A."/>
            <person name="Carter-House D."/>
            <person name="Stajich J."/>
            <person name="Litt A."/>
        </authorList>
    </citation>
    <scope>NUCLEOTIDE SEQUENCE [LARGE SCALE GENOMIC DNA]</scope>
    <source>
        <strain evidence="6">AR-01</strain>
    </source>
</reference>
<dbReference type="SMART" id="SM00473">
    <property type="entry name" value="PAN_AP"/>
    <property type="match status" value="1"/>
</dbReference>
<dbReference type="Pfam" id="PF01453">
    <property type="entry name" value="B_lectin"/>
    <property type="match status" value="1"/>
</dbReference>